<dbReference type="AlphaFoldDB" id="A0A8T1EI18"/>
<name>A0A8T1EI18_9STRA</name>
<reference evidence="1" key="1">
    <citation type="submission" date="2018-10" db="EMBL/GenBank/DDBJ databases">
        <title>Effector identification in a new, highly contiguous assembly of the strawberry crown rot pathogen Phytophthora cactorum.</title>
        <authorList>
            <person name="Armitage A.D."/>
            <person name="Nellist C.F."/>
            <person name="Bates H."/>
            <person name="Vickerstaff R.J."/>
            <person name="Harrison R.J."/>
        </authorList>
    </citation>
    <scope>NUCLEOTIDE SEQUENCE</scope>
    <source>
        <strain evidence="1">4040</strain>
    </source>
</reference>
<gene>
    <name evidence="1" type="ORF">PC117_g1059</name>
</gene>
<accession>A0A8T1EI18</accession>
<protein>
    <submittedName>
        <fullName evidence="1">Uncharacterized protein</fullName>
    </submittedName>
</protein>
<dbReference type="EMBL" id="RCMK01000011">
    <property type="protein sequence ID" value="KAG2954631.1"/>
    <property type="molecule type" value="Genomic_DNA"/>
</dbReference>
<evidence type="ECO:0000313" key="1">
    <source>
        <dbReference type="EMBL" id="KAG2954631.1"/>
    </source>
</evidence>
<organism evidence="1 2">
    <name type="scientific">Phytophthora cactorum</name>
    <dbReference type="NCBI Taxonomy" id="29920"/>
    <lineage>
        <taxon>Eukaryota</taxon>
        <taxon>Sar</taxon>
        <taxon>Stramenopiles</taxon>
        <taxon>Oomycota</taxon>
        <taxon>Peronosporomycetes</taxon>
        <taxon>Peronosporales</taxon>
        <taxon>Peronosporaceae</taxon>
        <taxon>Phytophthora</taxon>
    </lineage>
</organism>
<sequence length="71" mass="7727">MVVRPDHNLYTVLRWQLKIAAASDTGPGGSFLQVAISKRKKTFSSLTDRGRFLALGEQGILSTGAYSEEAN</sequence>
<evidence type="ECO:0000313" key="2">
    <source>
        <dbReference type="Proteomes" id="UP000736787"/>
    </source>
</evidence>
<dbReference type="Proteomes" id="UP000736787">
    <property type="component" value="Unassembled WGS sequence"/>
</dbReference>
<proteinExistence type="predicted"/>
<comment type="caution">
    <text evidence="1">The sequence shown here is derived from an EMBL/GenBank/DDBJ whole genome shotgun (WGS) entry which is preliminary data.</text>
</comment>